<organism evidence="1 2">
    <name type="scientific">Sistotremastrum suecicum HHB10207 ss-3</name>
    <dbReference type="NCBI Taxonomy" id="1314776"/>
    <lineage>
        <taxon>Eukaryota</taxon>
        <taxon>Fungi</taxon>
        <taxon>Dikarya</taxon>
        <taxon>Basidiomycota</taxon>
        <taxon>Agaricomycotina</taxon>
        <taxon>Agaricomycetes</taxon>
        <taxon>Sistotremastrales</taxon>
        <taxon>Sistotremastraceae</taxon>
        <taxon>Sistotremastrum</taxon>
    </lineage>
</organism>
<gene>
    <name evidence="1" type="ORF">SISSUDRAFT_1068184</name>
</gene>
<sequence>MAFTAPLETPRYKARCDFTIGETCSVSATDFAKEEQFKNAQWYWRSMHAPIDFVANKEMLHMFKIERPMDFTTPVAYPQQELPGLSDKSHFEEHFPALPREFIPQLRKKDFHTVFYIERLNFPVEYNNPYYDVALGVEVNIFGYMRPVRLIIPDHFSSLYFAMDGEFHDWRCDYRTWYSIVDPFTSSHLDRVKNYIIWNNKKVWKKEEKLRRIFSNHPSTLLSRFLRHPIFHPFNSLIRTIKRAEFEREEFILDICDKVKFVESSSDGSPDKEDDIEFA</sequence>
<dbReference type="Proteomes" id="UP000076798">
    <property type="component" value="Unassembled WGS sequence"/>
</dbReference>
<protein>
    <submittedName>
        <fullName evidence="1">Uncharacterized protein</fullName>
    </submittedName>
</protein>
<dbReference type="AlphaFoldDB" id="A0A165WE48"/>
<reference evidence="1 2" key="1">
    <citation type="journal article" date="2016" name="Mol. Biol. Evol.">
        <title>Comparative Genomics of Early-Diverging Mushroom-Forming Fungi Provides Insights into the Origins of Lignocellulose Decay Capabilities.</title>
        <authorList>
            <person name="Nagy L.G."/>
            <person name="Riley R."/>
            <person name="Tritt A."/>
            <person name="Adam C."/>
            <person name="Daum C."/>
            <person name="Floudas D."/>
            <person name="Sun H."/>
            <person name="Yadav J.S."/>
            <person name="Pangilinan J."/>
            <person name="Larsson K.H."/>
            <person name="Matsuura K."/>
            <person name="Barry K."/>
            <person name="Labutti K."/>
            <person name="Kuo R."/>
            <person name="Ohm R.A."/>
            <person name="Bhattacharya S.S."/>
            <person name="Shirouzu T."/>
            <person name="Yoshinaga Y."/>
            <person name="Martin F.M."/>
            <person name="Grigoriev I.V."/>
            <person name="Hibbett D.S."/>
        </authorList>
    </citation>
    <scope>NUCLEOTIDE SEQUENCE [LARGE SCALE GENOMIC DNA]</scope>
    <source>
        <strain evidence="1 2">HHB10207 ss-3</strain>
    </source>
</reference>
<evidence type="ECO:0000313" key="2">
    <source>
        <dbReference type="Proteomes" id="UP000076798"/>
    </source>
</evidence>
<dbReference type="EMBL" id="KV428947">
    <property type="protein sequence ID" value="KZT31041.1"/>
    <property type="molecule type" value="Genomic_DNA"/>
</dbReference>
<proteinExistence type="predicted"/>
<keyword evidence="2" id="KW-1185">Reference proteome</keyword>
<accession>A0A165WE48</accession>
<evidence type="ECO:0000313" key="1">
    <source>
        <dbReference type="EMBL" id="KZT31041.1"/>
    </source>
</evidence>
<name>A0A165WE48_9AGAM</name>